<organism evidence="2 3">
    <name type="scientific">Aliiroseovarius salicola</name>
    <dbReference type="NCBI Taxonomy" id="3009082"/>
    <lineage>
        <taxon>Bacteria</taxon>
        <taxon>Pseudomonadati</taxon>
        <taxon>Pseudomonadota</taxon>
        <taxon>Alphaproteobacteria</taxon>
        <taxon>Rhodobacterales</taxon>
        <taxon>Paracoccaceae</taxon>
        <taxon>Aliiroseovarius</taxon>
    </lineage>
</organism>
<dbReference type="SUPFAM" id="SSF53448">
    <property type="entry name" value="Nucleotide-diphospho-sugar transferases"/>
    <property type="match status" value="1"/>
</dbReference>
<sequence length="260" mass="29237">MTSPKRPDLTVGISTTYTRVSRALTSILAPSPGVEYLMVIQAPGDWEFPQELSDIANRPDVRVSIQSATGVANSRNAVIAEARGHIIWFADDDLHYDTSLFQRIITAMNKHPDCQAITFPSHNADGRPRKRFPSKFEYLTLFSAGKYATFEIAVRTDSLRQSEVRFDARFGAGAEYPFGDEYIFLADLLHLGGQIGHVPMTGACHPDVSSAFRDFSNRSETERRVFTRVFGRWIGLLVYPAFKLRKLIRKTQSALRAPHK</sequence>
<gene>
    <name evidence="2" type="ORF">O2N63_14965</name>
</gene>
<evidence type="ECO:0000313" key="3">
    <source>
        <dbReference type="Proteomes" id="UP001528040"/>
    </source>
</evidence>
<proteinExistence type="predicted"/>
<accession>A0ABT4W696</accession>
<dbReference type="InterPro" id="IPR001173">
    <property type="entry name" value="Glyco_trans_2-like"/>
</dbReference>
<protein>
    <submittedName>
        <fullName evidence="2">Glycosyltransferase family 2 protein</fullName>
    </submittedName>
</protein>
<keyword evidence="3" id="KW-1185">Reference proteome</keyword>
<reference evidence="2 3" key="1">
    <citation type="submission" date="2023-01" db="EMBL/GenBank/DDBJ databases">
        <authorList>
            <person name="Yoon J.-W."/>
        </authorList>
    </citation>
    <scope>NUCLEOTIDE SEQUENCE [LARGE SCALE GENOMIC DNA]</scope>
    <source>
        <strain evidence="2 3">KMU-50</strain>
    </source>
</reference>
<dbReference type="Proteomes" id="UP001528040">
    <property type="component" value="Unassembled WGS sequence"/>
</dbReference>
<dbReference type="InterPro" id="IPR029044">
    <property type="entry name" value="Nucleotide-diphossugar_trans"/>
</dbReference>
<dbReference type="Gene3D" id="3.90.550.10">
    <property type="entry name" value="Spore Coat Polysaccharide Biosynthesis Protein SpsA, Chain A"/>
    <property type="match status" value="1"/>
</dbReference>
<dbReference type="EMBL" id="JAQIIO010000010">
    <property type="protein sequence ID" value="MDA5095387.1"/>
    <property type="molecule type" value="Genomic_DNA"/>
</dbReference>
<name>A0ABT4W696_9RHOB</name>
<feature type="domain" description="Glycosyltransferase 2-like" evidence="1">
    <location>
        <begin position="21"/>
        <end position="133"/>
    </location>
</feature>
<evidence type="ECO:0000313" key="2">
    <source>
        <dbReference type="EMBL" id="MDA5095387.1"/>
    </source>
</evidence>
<dbReference type="Pfam" id="PF00535">
    <property type="entry name" value="Glycos_transf_2"/>
    <property type="match status" value="1"/>
</dbReference>
<dbReference type="CDD" id="cd00761">
    <property type="entry name" value="Glyco_tranf_GTA_type"/>
    <property type="match status" value="1"/>
</dbReference>
<comment type="caution">
    <text evidence="2">The sequence shown here is derived from an EMBL/GenBank/DDBJ whole genome shotgun (WGS) entry which is preliminary data.</text>
</comment>
<evidence type="ECO:0000259" key="1">
    <source>
        <dbReference type="Pfam" id="PF00535"/>
    </source>
</evidence>